<accession>A0AA88W0N7</accession>
<reference evidence="3" key="1">
    <citation type="submission" date="2022-12" db="EMBL/GenBank/DDBJ databases">
        <title>Draft genome assemblies for two species of Escallonia (Escalloniales).</title>
        <authorList>
            <person name="Chanderbali A."/>
            <person name="Dervinis C."/>
            <person name="Anghel I."/>
            <person name="Soltis D."/>
            <person name="Soltis P."/>
            <person name="Zapata F."/>
        </authorList>
    </citation>
    <scope>NUCLEOTIDE SEQUENCE</scope>
    <source>
        <strain evidence="3">UCBG64.0493</strain>
        <tissue evidence="3">Leaf</tissue>
    </source>
</reference>
<sequence length="140" mass="15660">MTTSETNPESGHVNPKAQHGDGTTFAPSYVAPSNGSIRLGEKPEKFNGKDFNKWQQNMLFYLTILNLARLLQENAQELDDMLIIGSNSESIKATKKMLVNKFDMKDLSVVDVVLDMKIIKTSNALVLSQSHYTEKVLDKI</sequence>
<protein>
    <recommendedName>
        <fullName evidence="2">Reverse transcriptase Ty1/copia-type domain-containing protein</fullName>
    </recommendedName>
</protein>
<feature type="domain" description="Reverse transcriptase Ty1/copia-type" evidence="2">
    <location>
        <begin position="78"/>
        <end position="139"/>
    </location>
</feature>
<evidence type="ECO:0000256" key="1">
    <source>
        <dbReference type="SAM" id="MobiDB-lite"/>
    </source>
</evidence>
<gene>
    <name evidence="3" type="ORF">RJ639_006657</name>
</gene>
<dbReference type="AlphaFoldDB" id="A0AA88W0N7"/>
<evidence type="ECO:0000259" key="2">
    <source>
        <dbReference type="Pfam" id="PF07727"/>
    </source>
</evidence>
<proteinExistence type="predicted"/>
<evidence type="ECO:0000313" key="3">
    <source>
        <dbReference type="EMBL" id="KAK3015095.1"/>
    </source>
</evidence>
<dbReference type="InterPro" id="IPR013103">
    <property type="entry name" value="RVT_2"/>
</dbReference>
<dbReference type="EMBL" id="JAVXUP010001166">
    <property type="protein sequence ID" value="KAK3015095.1"/>
    <property type="molecule type" value="Genomic_DNA"/>
</dbReference>
<comment type="caution">
    <text evidence="3">The sequence shown here is derived from an EMBL/GenBank/DDBJ whole genome shotgun (WGS) entry which is preliminary data.</text>
</comment>
<feature type="region of interest" description="Disordered" evidence="1">
    <location>
        <begin position="1"/>
        <end position="29"/>
    </location>
</feature>
<evidence type="ECO:0000313" key="4">
    <source>
        <dbReference type="Proteomes" id="UP001188597"/>
    </source>
</evidence>
<keyword evidence="4" id="KW-1185">Reference proteome</keyword>
<name>A0AA88W0N7_9ASTE</name>
<dbReference type="Proteomes" id="UP001188597">
    <property type="component" value="Unassembled WGS sequence"/>
</dbReference>
<dbReference type="Pfam" id="PF07727">
    <property type="entry name" value="RVT_2"/>
    <property type="match status" value="1"/>
</dbReference>
<organism evidence="3 4">
    <name type="scientific">Escallonia herrerae</name>
    <dbReference type="NCBI Taxonomy" id="1293975"/>
    <lineage>
        <taxon>Eukaryota</taxon>
        <taxon>Viridiplantae</taxon>
        <taxon>Streptophyta</taxon>
        <taxon>Embryophyta</taxon>
        <taxon>Tracheophyta</taxon>
        <taxon>Spermatophyta</taxon>
        <taxon>Magnoliopsida</taxon>
        <taxon>eudicotyledons</taxon>
        <taxon>Gunneridae</taxon>
        <taxon>Pentapetalae</taxon>
        <taxon>asterids</taxon>
        <taxon>campanulids</taxon>
        <taxon>Escalloniales</taxon>
        <taxon>Escalloniaceae</taxon>
        <taxon>Escallonia</taxon>
    </lineage>
</organism>